<evidence type="ECO:0000313" key="2">
    <source>
        <dbReference type="Proteomes" id="UP000499080"/>
    </source>
</evidence>
<reference evidence="1 2" key="1">
    <citation type="journal article" date="2019" name="Sci. Rep.">
        <title>Orb-weaving spider Araneus ventricosus genome elucidates the spidroin gene catalogue.</title>
        <authorList>
            <person name="Kono N."/>
            <person name="Nakamura H."/>
            <person name="Ohtoshi R."/>
            <person name="Moran D.A.P."/>
            <person name="Shinohara A."/>
            <person name="Yoshida Y."/>
            <person name="Fujiwara M."/>
            <person name="Mori M."/>
            <person name="Tomita M."/>
            <person name="Arakawa K."/>
        </authorList>
    </citation>
    <scope>NUCLEOTIDE SEQUENCE [LARGE SCALE GENOMIC DNA]</scope>
</reference>
<sequence>MVLIGSGQLFTGGLSATRGWPTQTVQHPWTPLPLRNTGQFYYPLCSSCVALGTSLCGFLCREKESPQFELLGTSLATLVTKAGHSLLLHFGIFGTLEGKTNRQGRKPMKFGANELQVVEFQRAQNPKLHPPTPIWDLDARVPVKQRICLHWDLASRREMKLDIPVWGRRKMGGKNSATLNLVS</sequence>
<organism evidence="1 2">
    <name type="scientific">Araneus ventricosus</name>
    <name type="common">Orbweaver spider</name>
    <name type="synonym">Epeira ventricosa</name>
    <dbReference type="NCBI Taxonomy" id="182803"/>
    <lineage>
        <taxon>Eukaryota</taxon>
        <taxon>Metazoa</taxon>
        <taxon>Ecdysozoa</taxon>
        <taxon>Arthropoda</taxon>
        <taxon>Chelicerata</taxon>
        <taxon>Arachnida</taxon>
        <taxon>Araneae</taxon>
        <taxon>Araneomorphae</taxon>
        <taxon>Entelegynae</taxon>
        <taxon>Araneoidea</taxon>
        <taxon>Araneidae</taxon>
        <taxon>Araneus</taxon>
    </lineage>
</organism>
<proteinExistence type="predicted"/>
<protein>
    <submittedName>
        <fullName evidence="1">Uncharacterized protein</fullName>
    </submittedName>
</protein>
<dbReference type="Proteomes" id="UP000499080">
    <property type="component" value="Unassembled WGS sequence"/>
</dbReference>
<keyword evidence="2" id="KW-1185">Reference proteome</keyword>
<name>A0A4Y2F0P8_ARAVE</name>
<dbReference type="EMBL" id="BGPR01000739">
    <property type="protein sequence ID" value="GBM33685.1"/>
    <property type="molecule type" value="Genomic_DNA"/>
</dbReference>
<evidence type="ECO:0000313" key="1">
    <source>
        <dbReference type="EMBL" id="GBM33685.1"/>
    </source>
</evidence>
<dbReference type="AlphaFoldDB" id="A0A4Y2F0P8"/>
<accession>A0A4Y2F0P8</accession>
<gene>
    <name evidence="1" type="ORF">AVEN_54816_1</name>
</gene>
<comment type="caution">
    <text evidence="1">The sequence shown here is derived from an EMBL/GenBank/DDBJ whole genome shotgun (WGS) entry which is preliminary data.</text>
</comment>